<evidence type="ECO:0000313" key="2">
    <source>
        <dbReference type="Proteomes" id="UP000326702"/>
    </source>
</evidence>
<organism evidence="1 2">
    <name type="scientific">Luteimicrobium xylanilyticum</name>
    <dbReference type="NCBI Taxonomy" id="1133546"/>
    <lineage>
        <taxon>Bacteria</taxon>
        <taxon>Bacillati</taxon>
        <taxon>Actinomycetota</taxon>
        <taxon>Actinomycetes</taxon>
        <taxon>Micrococcales</taxon>
        <taxon>Luteimicrobium</taxon>
    </lineage>
</organism>
<proteinExistence type="predicted"/>
<dbReference type="RefSeq" id="WP_051136655.1">
    <property type="nucleotide sequence ID" value="NZ_BAABIH010000034.1"/>
</dbReference>
<dbReference type="EMBL" id="CP045529">
    <property type="protein sequence ID" value="QFU97883.1"/>
    <property type="molecule type" value="Genomic_DNA"/>
</dbReference>
<dbReference type="AlphaFoldDB" id="A0A5P9Q8W2"/>
<name>A0A5P9Q8W2_9MICO</name>
<evidence type="ECO:0000313" key="1">
    <source>
        <dbReference type="EMBL" id="QFU97883.1"/>
    </source>
</evidence>
<gene>
    <name evidence="1" type="ORF">KDY119_01389</name>
</gene>
<sequence>MLADIDVALIDAPMVVRGAQGQLVAHPLLSEARRSRAQIATLLGKIGLEDPAVATGRGGRTTSTSARRAALARHYGGV</sequence>
<protein>
    <submittedName>
        <fullName evidence="1">Uncharacterized protein</fullName>
    </submittedName>
</protein>
<dbReference type="KEGG" id="lxl:KDY119_01389"/>
<keyword evidence="2" id="KW-1185">Reference proteome</keyword>
<dbReference type="Proteomes" id="UP000326702">
    <property type="component" value="Chromosome"/>
</dbReference>
<accession>A0A5P9Q8W2</accession>
<reference evidence="1 2" key="1">
    <citation type="submission" date="2019-10" db="EMBL/GenBank/DDBJ databases">
        <title>Genome sequence of Luteimicrobium xylanilyticum HY-24.</title>
        <authorList>
            <person name="Kim D.Y."/>
            <person name="Park H.-Y."/>
        </authorList>
    </citation>
    <scope>NUCLEOTIDE SEQUENCE [LARGE SCALE GENOMIC DNA]</scope>
    <source>
        <strain evidence="1 2">HY-24</strain>
    </source>
</reference>
<dbReference type="OrthoDB" id="5126229at2"/>